<protein>
    <submittedName>
        <fullName evidence="1">Uncharacterized protein</fullName>
    </submittedName>
</protein>
<feature type="non-terminal residue" evidence="1">
    <location>
        <position position="1"/>
    </location>
</feature>
<reference evidence="1" key="1">
    <citation type="submission" date="2024-09" db="EMBL/GenBank/DDBJ databases">
        <title>Black Yeasts Isolated from many extreme environments.</title>
        <authorList>
            <person name="Coleine C."/>
            <person name="Stajich J.E."/>
            <person name="Selbmann L."/>
        </authorList>
    </citation>
    <scope>NUCLEOTIDE SEQUENCE</scope>
    <source>
        <strain evidence="1">CCFEE 5737</strain>
    </source>
</reference>
<dbReference type="Proteomes" id="UP001186974">
    <property type="component" value="Unassembled WGS sequence"/>
</dbReference>
<gene>
    <name evidence="1" type="ORF">LTS18_003617</name>
</gene>
<proteinExistence type="predicted"/>
<dbReference type="EMBL" id="JAWDJW010000852">
    <property type="protein sequence ID" value="KAK3079909.1"/>
    <property type="molecule type" value="Genomic_DNA"/>
</dbReference>
<sequence length="518" mass="59314">LWTRQRKFANHIMRQTEKADFHHYPELESIRMLVELMDDPSKYNHALESFVARVTCRLAWGHSEASDELKQRARELLIGVSPNGAFGNKLPFLMALPDWLSPAKAWERRRANTERKFFEIMQDDVRTEMKEKRAPQSWMSSFIDSNGLFNFDGDIEGAYAVGMHGIAGALTVAAPMQVFCLAMCHHPQYLERLHEELDRVCGDRMPTLADKPSLPFLRAIIREVIRWRPPVPTGIPHLLTQDDDYKGYHIPAGSVMHPLEWSISRDPAMFPDPEAFNPLRWLEPEYPTYKEPLTQYPTILNSTQFGYGRRTCQGQTVTEADLLVGIGSIAWMFNMKKHQEVPEIAIEESRPTTPITQPSRPCTPYSRVDSGIGMSPATEKEKLIWTNSKASISVEELNAGISVHSLEADEHDDYEVQFPGAFPQPTAEERAEEYIAQLEKERKAEEAQKAKDPTLDFTPLLIAKPTPFKFEMLPRNLHRAEKVVAQFHEKKEAGEFKDARRYWGPEQGKGKELGWQEV</sequence>
<name>A0ACC3DT49_9PEZI</name>
<comment type="caution">
    <text evidence="1">The sequence shown here is derived from an EMBL/GenBank/DDBJ whole genome shotgun (WGS) entry which is preliminary data.</text>
</comment>
<accession>A0ACC3DT49</accession>
<evidence type="ECO:0000313" key="1">
    <source>
        <dbReference type="EMBL" id="KAK3079909.1"/>
    </source>
</evidence>
<keyword evidence="2" id="KW-1185">Reference proteome</keyword>
<organism evidence="1 2">
    <name type="scientific">Coniosporium uncinatum</name>
    <dbReference type="NCBI Taxonomy" id="93489"/>
    <lineage>
        <taxon>Eukaryota</taxon>
        <taxon>Fungi</taxon>
        <taxon>Dikarya</taxon>
        <taxon>Ascomycota</taxon>
        <taxon>Pezizomycotina</taxon>
        <taxon>Dothideomycetes</taxon>
        <taxon>Dothideomycetes incertae sedis</taxon>
        <taxon>Coniosporium</taxon>
    </lineage>
</organism>
<evidence type="ECO:0000313" key="2">
    <source>
        <dbReference type="Proteomes" id="UP001186974"/>
    </source>
</evidence>